<dbReference type="InterPro" id="IPR015421">
    <property type="entry name" value="PyrdxlP-dep_Trfase_major"/>
</dbReference>
<dbReference type="InterPro" id="IPR004839">
    <property type="entry name" value="Aminotransferase_I/II_large"/>
</dbReference>
<evidence type="ECO:0000256" key="7">
    <source>
        <dbReference type="ARBA" id="ARBA00022679"/>
    </source>
</evidence>
<dbReference type="EMBL" id="CP136865">
    <property type="protein sequence ID" value="WOJ96025.1"/>
    <property type="molecule type" value="Genomic_DNA"/>
</dbReference>
<gene>
    <name evidence="11 13" type="primary">hisC</name>
    <name evidence="13" type="ORF">R0137_12340</name>
</gene>
<dbReference type="EC" id="2.6.1.9" evidence="11"/>
<evidence type="ECO:0000256" key="2">
    <source>
        <dbReference type="ARBA" id="ARBA00005011"/>
    </source>
</evidence>
<dbReference type="GO" id="GO:0004400">
    <property type="term" value="F:histidinol-phosphate transaminase activity"/>
    <property type="evidence" value="ECO:0007669"/>
    <property type="project" value="UniProtKB-EC"/>
</dbReference>
<comment type="pathway">
    <text evidence="2 11">Amino-acid biosynthesis; L-histidine biosynthesis; L-histidine from 5-phospho-alpha-D-ribose 1-diphosphate: step 7/9.</text>
</comment>
<organism evidence="13 14">
    <name type="scientific">Congregibacter brevis</name>
    <dbReference type="NCBI Taxonomy" id="3081201"/>
    <lineage>
        <taxon>Bacteria</taxon>
        <taxon>Pseudomonadati</taxon>
        <taxon>Pseudomonadota</taxon>
        <taxon>Gammaproteobacteria</taxon>
        <taxon>Cellvibrionales</taxon>
        <taxon>Halieaceae</taxon>
        <taxon>Congregibacter</taxon>
    </lineage>
</organism>
<comment type="subunit">
    <text evidence="4 11">Homodimer.</text>
</comment>
<dbReference type="NCBIfam" id="TIGR01141">
    <property type="entry name" value="hisC"/>
    <property type="match status" value="1"/>
</dbReference>
<accession>A0ABZ0IA65</accession>
<dbReference type="HAMAP" id="MF_01023">
    <property type="entry name" value="HisC_aminotrans_2"/>
    <property type="match status" value="1"/>
</dbReference>
<keyword evidence="9 11" id="KW-0368">Histidine biosynthesis</keyword>
<evidence type="ECO:0000313" key="14">
    <source>
        <dbReference type="Proteomes" id="UP001626549"/>
    </source>
</evidence>
<evidence type="ECO:0000256" key="3">
    <source>
        <dbReference type="ARBA" id="ARBA00007970"/>
    </source>
</evidence>
<dbReference type="Gene3D" id="3.90.1150.10">
    <property type="entry name" value="Aspartate Aminotransferase, domain 1"/>
    <property type="match status" value="1"/>
</dbReference>
<name>A0ABZ0IA65_9GAMM</name>
<evidence type="ECO:0000256" key="10">
    <source>
        <dbReference type="ARBA" id="ARBA00047481"/>
    </source>
</evidence>
<comment type="cofactor">
    <cofactor evidence="1 11">
        <name>pyridoxal 5'-phosphate</name>
        <dbReference type="ChEBI" id="CHEBI:597326"/>
    </cofactor>
</comment>
<evidence type="ECO:0000256" key="1">
    <source>
        <dbReference type="ARBA" id="ARBA00001933"/>
    </source>
</evidence>
<dbReference type="InterPro" id="IPR001917">
    <property type="entry name" value="Aminotrans_II_pyridoxalP_BS"/>
</dbReference>
<dbReference type="PANTHER" id="PTHR42885:SF2">
    <property type="entry name" value="HISTIDINOL-PHOSPHATE AMINOTRANSFERASE"/>
    <property type="match status" value="1"/>
</dbReference>
<dbReference type="Pfam" id="PF00155">
    <property type="entry name" value="Aminotran_1_2"/>
    <property type="match status" value="1"/>
</dbReference>
<evidence type="ECO:0000256" key="6">
    <source>
        <dbReference type="ARBA" id="ARBA00022605"/>
    </source>
</evidence>
<comment type="catalytic activity">
    <reaction evidence="10 11">
        <text>L-histidinol phosphate + 2-oxoglutarate = 3-(imidazol-4-yl)-2-oxopropyl phosphate + L-glutamate</text>
        <dbReference type="Rhea" id="RHEA:23744"/>
        <dbReference type="ChEBI" id="CHEBI:16810"/>
        <dbReference type="ChEBI" id="CHEBI:29985"/>
        <dbReference type="ChEBI" id="CHEBI:57766"/>
        <dbReference type="ChEBI" id="CHEBI:57980"/>
        <dbReference type="EC" id="2.6.1.9"/>
    </reaction>
</comment>
<dbReference type="InterPro" id="IPR015422">
    <property type="entry name" value="PyrdxlP-dep_Trfase_small"/>
</dbReference>
<protein>
    <recommendedName>
        <fullName evidence="11">Histidinol-phosphate aminotransferase</fullName>
        <ecNumber evidence="11">2.6.1.9</ecNumber>
    </recommendedName>
    <alternativeName>
        <fullName evidence="11">Imidazole acetol-phosphate transaminase</fullName>
    </alternativeName>
</protein>
<dbReference type="InterPro" id="IPR015424">
    <property type="entry name" value="PyrdxlP-dep_Trfase"/>
</dbReference>
<dbReference type="CDD" id="cd00609">
    <property type="entry name" value="AAT_like"/>
    <property type="match status" value="1"/>
</dbReference>
<evidence type="ECO:0000313" key="13">
    <source>
        <dbReference type="EMBL" id="WOJ96025.1"/>
    </source>
</evidence>
<dbReference type="PANTHER" id="PTHR42885">
    <property type="entry name" value="HISTIDINOL-PHOSPHATE AMINOTRANSFERASE-RELATED"/>
    <property type="match status" value="1"/>
</dbReference>
<feature type="domain" description="Aminotransferase class I/classII large" evidence="12">
    <location>
        <begin position="26"/>
        <end position="346"/>
    </location>
</feature>
<feature type="modified residue" description="N6-(pyridoxal phosphate)lysine" evidence="11">
    <location>
        <position position="211"/>
    </location>
</feature>
<dbReference type="Gene3D" id="3.40.640.10">
    <property type="entry name" value="Type I PLP-dependent aspartate aminotransferase-like (Major domain)"/>
    <property type="match status" value="1"/>
</dbReference>
<dbReference type="RefSeq" id="WP_407326713.1">
    <property type="nucleotide sequence ID" value="NZ_CP136865.1"/>
</dbReference>
<sequence>MSRRFWNDLTVQLEPYTPGEQPQLNNLLKLNTNESPYPPSERVMEALRGLSGDDLLRYPDPGSVALREAVAEFHGIAPDCIFAGNGSDEVLSHVFQGLLKQQRELLFPDISYSFYPVWCQLHSVQYRQVPLRSDFSIAAEDYDPAAAAVIFPNPNAPTGLITELSTIREFLEAAPNRLVVVDEAYIDFGGESAIALLPEYDNLLVVQTLSKSRALAGLRIGLAFGNPELIEGLVRIKDSFNSYPIGVAAQRAAAEAYRDREYFEQCCARVVATRDDLSQSLKTMGFEVLPSAANFLFIRHETVSGKAIFDALRAEGVIVRRWDKPRIEDYLRVSVGTAEQCLRLREVVQGILQKALE</sequence>
<evidence type="ECO:0000256" key="4">
    <source>
        <dbReference type="ARBA" id="ARBA00011738"/>
    </source>
</evidence>
<evidence type="ECO:0000256" key="9">
    <source>
        <dbReference type="ARBA" id="ARBA00023102"/>
    </source>
</evidence>
<dbReference type="SUPFAM" id="SSF53383">
    <property type="entry name" value="PLP-dependent transferases"/>
    <property type="match status" value="1"/>
</dbReference>
<reference evidence="13 14" key="1">
    <citation type="submission" date="2023-10" db="EMBL/GenBank/DDBJ databases">
        <title>Two novel species belonging to the OM43/NOR5 clade.</title>
        <authorList>
            <person name="Park M."/>
        </authorList>
    </citation>
    <scope>NUCLEOTIDE SEQUENCE [LARGE SCALE GENOMIC DNA]</scope>
    <source>
        <strain evidence="13 14">IMCC45268</strain>
    </source>
</reference>
<keyword evidence="7 11" id="KW-0808">Transferase</keyword>
<keyword evidence="5 11" id="KW-0032">Aminotransferase</keyword>
<comment type="similarity">
    <text evidence="3 11">Belongs to the class-II pyridoxal-phosphate-dependent aminotransferase family. Histidinol-phosphate aminotransferase subfamily.</text>
</comment>
<dbReference type="Proteomes" id="UP001626549">
    <property type="component" value="Chromosome"/>
</dbReference>
<keyword evidence="8 11" id="KW-0663">Pyridoxal phosphate</keyword>
<keyword evidence="6 11" id="KW-0028">Amino-acid biosynthesis</keyword>
<evidence type="ECO:0000256" key="11">
    <source>
        <dbReference type="HAMAP-Rule" id="MF_01023"/>
    </source>
</evidence>
<proteinExistence type="inferred from homology"/>
<evidence type="ECO:0000259" key="12">
    <source>
        <dbReference type="Pfam" id="PF00155"/>
    </source>
</evidence>
<evidence type="ECO:0000256" key="5">
    <source>
        <dbReference type="ARBA" id="ARBA00022576"/>
    </source>
</evidence>
<keyword evidence="14" id="KW-1185">Reference proteome</keyword>
<dbReference type="PROSITE" id="PS00599">
    <property type="entry name" value="AA_TRANSFER_CLASS_2"/>
    <property type="match status" value="1"/>
</dbReference>
<evidence type="ECO:0000256" key="8">
    <source>
        <dbReference type="ARBA" id="ARBA00022898"/>
    </source>
</evidence>
<dbReference type="InterPro" id="IPR005861">
    <property type="entry name" value="HisP_aminotrans"/>
</dbReference>